<dbReference type="EMBL" id="UYRS01018583">
    <property type="protein sequence ID" value="VDK37978.1"/>
    <property type="molecule type" value="Genomic_DNA"/>
</dbReference>
<accession>A0A0R3W9N1</accession>
<proteinExistence type="predicted"/>
<dbReference type="InterPro" id="IPR000626">
    <property type="entry name" value="Ubiquitin-like_dom"/>
</dbReference>
<protein>
    <submittedName>
        <fullName evidence="10">Ubiquitin-like domain-containing protein</fullName>
    </submittedName>
</protein>
<keyword evidence="3" id="KW-1133">Transmembrane helix</keyword>
<evidence type="ECO:0000313" key="9">
    <source>
        <dbReference type="Proteomes" id="UP000282613"/>
    </source>
</evidence>
<evidence type="ECO:0000256" key="4">
    <source>
        <dbReference type="ARBA" id="ARBA00023136"/>
    </source>
</evidence>
<feature type="region of interest" description="Disordered" evidence="6">
    <location>
        <begin position="246"/>
        <end position="286"/>
    </location>
</feature>
<keyword evidence="9" id="KW-1185">Reference proteome</keyword>
<dbReference type="Gene3D" id="3.10.20.90">
    <property type="entry name" value="Phosphatidylinositol 3-kinase Catalytic Subunit, Chain A, domain 1"/>
    <property type="match status" value="1"/>
</dbReference>
<evidence type="ECO:0000313" key="8">
    <source>
        <dbReference type="EMBL" id="VDK37978.1"/>
    </source>
</evidence>
<evidence type="ECO:0000256" key="5">
    <source>
        <dbReference type="ARBA" id="ARBA00023230"/>
    </source>
</evidence>
<evidence type="ECO:0000256" key="1">
    <source>
        <dbReference type="ARBA" id="ARBA00004370"/>
    </source>
</evidence>
<keyword evidence="5" id="KW-0834">Unfolded protein response</keyword>
<keyword evidence="4" id="KW-0472">Membrane</keyword>
<organism evidence="10">
    <name type="scientific">Taenia asiatica</name>
    <name type="common">Asian tapeworm</name>
    <dbReference type="NCBI Taxonomy" id="60517"/>
    <lineage>
        <taxon>Eukaryota</taxon>
        <taxon>Metazoa</taxon>
        <taxon>Spiralia</taxon>
        <taxon>Lophotrochozoa</taxon>
        <taxon>Platyhelminthes</taxon>
        <taxon>Cestoda</taxon>
        <taxon>Eucestoda</taxon>
        <taxon>Cyclophyllidea</taxon>
        <taxon>Taeniidae</taxon>
        <taxon>Taenia</taxon>
    </lineage>
</organism>
<evidence type="ECO:0000313" key="10">
    <source>
        <dbReference type="WBParaSite" id="TASK_0000717401-mRNA-1"/>
    </source>
</evidence>
<feature type="compositionally biased region" description="Low complexity" evidence="6">
    <location>
        <begin position="257"/>
        <end position="286"/>
    </location>
</feature>
<reference evidence="10" key="1">
    <citation type="submission" date="2017-02" db="UniProtKB">
        <authorList>
            <consortium name="WormBaseParasite"/>
        </authorList>
    </citation>
    <scope>IDENTIFICATION</scope>
</reference>
<dbReference type="Pfam" id="PF00240">
    <property type="entry name" value="ubiquitin"/>
    <property type="match status" value="1"/>
</dbReference>
<sequence length="346" mass="37801">METTRFQLSIVSADQRLPSQIVEIESEWTAIDLKRHLSKVYPGEPPIDSQKLIFAGRILSDDSKLGTVIGQEPISRTVHLVLPPSVANQAKAAMAAQKQSDHSSEDLNKLKEQYLQYLNNYYCTTNSEASTLSSDSQTGDENEVINVEIEVADVVEQRGENAFQYLARALGFRPAQEAPEVQNVELGGEDPIDLFDFAYAVFRVSILVAICITYASWQRMALVAAVGFYFYWRNFARQNEVRRRRLNNAPVPPPPQQSQQPQPQPTQEEQESSTEAASPSGTDSNAHQAIPTIAAAAEASAGGVAVIGQSRVGQIAGALRAAGDTSVRLVCAIFSSLVPELPARID</sequence>
<dbReference type="GO" id="GO:0016020">
    <property type="term" value="C:membrane"/>
    <property type="evidence" value="ECO:0007669"/>
    <property type="project" value="UniProtKB-SubCell"/>
</dbReference>
<dbReference type="InterPro" id="IPR029071">
    <property type="entry name" value="Ubiquitin-like_domsf"/>
</dbReference>
<dbReference type="PANTHER" id="PTHR12943">
    <property type="entry name" value="HOMOCYSTEINE-RESPONSIVE ENDOPLASMIC RETICULUM-RESIDENT UNIQUITIN-LIKE DOMAIN HERPUD PROTEIN FAMILY MEMBER"/>
    <property type="match status" value="1"/>
</dbReference>
<evidence type="ECO:0000259" key="7">
    <source>
        <dbReference type="PROSITE" id="PS50053"/>
    </source>
</evidence>
<dbReference type="WBParaSite" id="TASK_0000717401-mRNA-1">
    <property type="protein sequence ID" value="TASK_0000717401-mRNA-1"/>
    <property type="gene ID" value="TASK_0000717401"/>
</dbReference>
<dbReference type="OrthoDB" id="21589at2759"/>
<evidence type="ECO:0000256" key="3">
    <source>
        <dbReference type="ARBA" id="ARBA00022989"/>
    </source>
</evidence>
<dbReference type="PANTHER" id="PTHR12943:SF27">
    <property type="entry name" value="HOMOCYSTEINE-INDUCED ENDOPLASMIC RETICULUM PROTEIN, ISOFORM A"/>
    <property type="match status" value="1"/>
</dbReference>
<dbReference type="STRING" id="60517.A0A0R3W9N1"/>
<name>A0A0R3W9N1_TAEAS</name>
<dbReference type="InterPro" id="IPR039751">
    <property type="entry name" value="HERPUD1/2"/>
</dbReference>
<feature type="domain" description="Ubiquitin-like" evidence="7">
    <location>
        <begin position="6"/>
        <end position="66"/>
    </location>
</feature>
<reference evidence="8 9" key="2">
    <citation type="submission" date="2018-11" db="EMBL/GenBank/DDBJ databases">
        <authorList>
            <consortium name="Pathogen Informatics"/>
        </authorList>
    </citation>
    <scope>NUCLEOTIDE SEQUENCE [LARGE SCALE GENOMIC DNA]</scope>
</reference>
<evidence type="ECO:0000256" key="6">
    <source>
        <dbReference type="SAM" id="MobiDB-lite"/>
    </source>
</evidence>
<keyword evidence="2" id="KW-0812">Transmembrane</keyword>
<comment type="subcellular location">
    <subcellularLocation>
        <location evidence="1">Membrane</location>
    </subcellularLocation>
</comment>
<evidence type="ECO:0000256" key="2">
    <source>
        <dbReference type="ARBA" id="ARBA00022692"/>
    </source>
</evidence>
<dbReference type="SUPFAM" id="SSF54236">
    <property type="entry name" value="Ubiquitin-like"/>
    <property type="match status" value="1"/>
</dbReference>
<dbReference type="GO" id="GO:0030968">
    <property type="term" value="P:endoplasmic reticulum unfolded protein response"/>
    <property type="evidence" value="ECO:0007669"/>
    <property type="project" value="TreeGrafter"/>
</dbReference>
<dbReference type="AlphaFoldDB" id="A0A0R3W9N1"/>
<gene>
    <name evidence="8" type="ORF">TASK_LOCUS7175</name>
</gene>
<dbReference type="PROSITE" id="PS50053">
    <property type="entry name" value="UBIQUITIN_2"/>
    <property type="match status" value="1"/>
</dbReference>
<dbReference type="Proteomes" id="UP000282613">
    <property type="component" value="Unassembled WGS sequence"/>
</dbReference>